<organism evidence="16 17">
    <name type="scientific">Calicophoron daubneyi</name>
    <name type="common">Rumen fluke</name>
    <name type="synonym">Paramphistomum daubneyi</name>
    <dbReference type="NCBI Taxonomy" id="300641"/>
    <lineage>
        <taxon>Eukaryota</taxon>
        <taxon>Metazoa</taxon>
        <taxon>Spiralia</taxon>
        <taxon>Lophotrochozoa</taxon>
        <taxon>Platyhelminthes</taxon>
        <taxon>Trematoda</taxon>
        <taxon>Digenea</taxon>
        <taxon>Plagiorchiida</taxon>
        <taxon>Pronocephalata</taxon>
        <taxon>Paramphistomoidea</taxon>
        <taxon>Paramphistomidae</taxon>
        <taxon>Calicophoron</taxon>
    </lineage>
</organism>
<comment type="similarity">
    <text evidence="3">Belongs to the mitochondrion-specific ribosomal protein mS23 family.</text>
</comment>
<proteinExistence type="inferred from homology"/>
<evidence type="ECO:0000256" key="13">
    <source>
        <dbReference type="ARBA" id="ARBA00023274"/>
    </source>
</evidence>
<gene>
    <name evidence="16" type="ORF">CDAUBV1_LOCUS3205</name>
</gene>
<dbReference type="AlphaFoldDB" id="A0AAV2T4J2"/>
<evidence type="ECO:0000313" key="16">
    <source>
        <dbReference type="EMBL" id="CAL5131011.1"/>
    </source>
</evidence>
<keyword evidence="8" id="KW-0255">Endonuclease</keyword>
<keyword evidence="11" id="KW-0689">Ribosomal protein</keyword>
<dbReference type="GO" id="GO:0003735">
    <property type="term" value="F:structural constituent of ribosome"/>
    <property type="evidence" value="ECO:0007669"/>
    <property type="project" value="InterPro"/>
</dbReference>
<dbReference type="GO" id="GO:0046872">
    <property type="term" value="F:metal ion binding"/>
    <property type="evidence" value="ECO:0007669"/>
    <property type="project" value="UniProtKB-KW"/>
</dbReference>
<evidence type="ECO:0000256" key="12">
    <source>
        <dbReference type="ARBA" id="ARBA00023128"/>
    </source>
</evidence>
<evidence type="ECO:0000256" key="2">
    <source>
        <dbReference type="ARBA" id="ARBA00004173"/>
    </source>
</evidence>
<protein>
    <recommendedName>
        <fullName evidence="14">Small ribosomal subunit protein mS23</fullName>
    </recommendedName>
</protein>
<comment type="cofactor">
    <cofactor evidence="1">
        <name>Zn(2+)</name>
        <dbReference type="ChEBI" id="CHEBI:29105"/>
    </cofactor>
</comment>
<comment type="subcellular location">
    <subcellularLocation>
        <location evidence="2">Mitochondrion</location>
    </subcellularLocation>
</comment>
<dbReference type="Pfam" id="PF23023">
    <property type="entry name" value="Anti-Pycsar_Apyc1"/>
    <property type="match status" value="1"/>
</dbReference>
<comment type="subunit">
    <text evidence="4">Homodimer.</text>
</comment>
<keyword evidence="7" id="KW-0479">Metal-binding</keyword>
<dbReference type="Proteomes" id="UP001497525">
    <property type="component" value="Unassembled WGS sequence"/>
</dbReference>
<evidence type="ECO:0000313" key="17">
    <source>
        <dbReference type="Proteomes" id="UP001497525"/>
    </source>
</evidence>
<name>A0AAV2T4J2_CALDB</name>
<evidence type="ECO:0000256" key="9">
    <source>
        <dbReference type="ARBA" id="ARBA00022801"/>
    </source>
</evidence>
<keyword evidence="6" id="KW-0540">Nuclease</keyword>
<feature type="domain" description="Small ribosomal subunit protein mS23 conserved" evidence="15">
    <location>
        <begin position="3"/>
        <end position="79"/>
    </location>
</feature>
<dbReference type="InterPro" id="IPR036866">
    <property type="entry name" value="RibonucZ/Hydroxyglut_hydro"/>
</dbReference>
<dbReference type="InterPro" id="IPR013471">
    <property type="entry name" value="RNase_Z/BN"/>
</dbReference>
<dbReference type="InterPro" id="IPR023611">
    <property type="entry name" value="mS23_dom_met"/>
</dbReference>
<comment type="caution">
    <text evidence="16">The sequence shown here is derived from an EMBL/GenBank/DDBJ whole genome shotgun (WGS) entry which is preliminary data.</text>
</comment>
<dbReference type="CDD" id="cd07717">
    <property type="entry name" value="RNaseZ_ZiPD-like_MBL-fold"/>
    <property type="match status" value="1"/>
</dbReference>
<reference evidence="16" key="1">
    <citation type="submission" date="2024-06" db="EMBL/GenBank/DDBJ databases">
        <authorList>
            <person name="Liu X."/>
            <person name="Lenzi L."/>
            <person name="Haldenby T S."/>
            <person name="Uol C."/>
        </authorList>
    </citation>
    <scope>NUCLEOTIDE SEQUENCE</scope>
</reference>
<evidence type="ECO:0000256" key="7">
    <source>
        <dbReference type="ARBA" id="ARBA00022723"/>
    </source>
</evidence>
<evidence type="ECO:0000256" key="11">
    <source>
        <dbReference type="ARBA" id="ARBA00022980"/>
    </source>
</evidence>
<dbReference type="GO" id="GO:0005634">
    <property type="term" value="C:nucleus"/>
    <property type="evidence" value="ECO:0007669"/>
    <property type="project" value="TreeGrafter"/>
</dbReference>
<evidence type="ECO:0000256" key="6">
    <source>
        <dbReference type="ARBA" id="ARBA00022722"/>
    </source>
</evidence>
<keyword evidence="12" id="KW-0496">Mitochondrion</keyword>
<dbReference type="SUPFAM" id="SSF56281">
    <property type="entry name" value="Metallo-hydrolase/oxidoreductase"/>
    <property type="match status" value="1"/>
</dbReference>
<dbReference type="PANTHER" id="PTHR46018">
    <property type="entry name" value="ZINC PHOSPHODIESTERASE ELAC PROTEIN 1"/>
    <property type="match status" value="1"/>
</dbReference>
<dbReference type="PANTHER" id="PTHR46018:SF2">
    <property type="entry name" value="ZINC PHOSPHODIESTERASE ELAC PROTEIN 1"/>
    <property type="match status" value="1"/>
</dbReference>
<keyword evidence="10" id="KW-0862">Zinc</keyword>
<keyword evidence="5" id="KW-0819">tRNA processing</keyword>
<evidence type="ECO:0000256" key="3">
    <source>
        <dbReference type="ARBA" id="ARBA00009864"/>
    </source>
</evidence>
<dbReference type="Gene3D" id="3.60.15.10">
    <property type="entry name" value="Ribonuclease Z/Hydroxyacylglutathione hydrolase-like"/>
    <property type="match status" value="1"/>
</dbReference>
<evidence type="ECO:0000256" key="8">
    <source>
        <dbReference type="ARBA" id="ARBA00022759"/>
    </source>
</evidence>
<evidence type="ECO:0000256" key="14">
    <source>
        <dbReference type="ARBA" id="ARBA00035137"/>
    </source>
</evidence>
<evidence type="ECO:0000259" key="15">
    <source>
        <dbReference type="Pfam" id="PF10484"/>
    </source>
</evidence>
<dbReference type="EMBL" id="CAXLJL010000079">
    <property type="protein sequence ID" value="CAL5131011.1"/>
    <property type="molecule type" value="Genomic_DNA"/>
</dbReference>
<evidence type="ECO:0000256" key="10">
    <source>
        <dbReference type="ARBA" id="ARBA00022833"/>
    </source>
</evidence>
<dbReference type="GO" id="GO:0006412">
    <property type="term" value="P:translation"/>
    <property type="evidence" value="ECO:0007669"/>
    <property type="project" value="InterPro"/>
</dbReference>
<dbReference type="CDD" id="cd23701">
    <property type="entry name" value="At1g26750"/>
    <property type="match status" value="1"/>
</dbReference>
<evidence type="ECO:0000256" key="5">
    <source>
        <dbReference type="ARBA" id="ARBA00022694"/>
    </source>
</evidence>
<evidence type="ECO:0000256" key="4">
    <source>
        <dbReference type="ARBA" id="ARBA00011738"/>
    </source>
</evidence>
<sequence length="534" mass="59459">MLGSRREKFASIFRRMESLIERGAMSYEQRPLWYDVYKAFPPKVEPTYGRPVPPAHVRDILYQEDLERSEAFRRYQKLGLINPFKVKDDRSTLSRELRNLHPDLPTNELLKLSEEELQKDGDLIFLGTASGYPSPRRGASGLILRDLKSGSQWLFDCGEGTQIQAQKCRLVHMGRISNIFISHLHGDHVYGLPGLLCTIAQRGEAGDISLASSENATKKPCVNIYGPQGLRRFVRLALAISRTRMQYSYAVHELIMRKEHRPEGYEDWASLEADPERDPPLACELPGRSIWPNDDGFWINVTGGEQDGTLVHAVALKHAVPSLGWLVIKPDRQPSLRVDVARSLGVPDGKLMGVLKQGKPVVVNGQTVRPEQVLGVPVRGERVAIMGDSYDSQELERLVNKLVVQGTFPELAVDVLVHEATLEHGMAENAREKGHSTPIQVTSFAARLNVRLLILTHFSQRYEAIARTGSVGSITDLSAAEPDTVVPKKSAHKDKPSVQILLDEAKTVPFSGEIMLADDFAVIPVPTTKVKEPS</sequence>
<keyword evidence="13" id="KW-0687">Ribonucleoprotein</keyword>
<evidence type="ECO:0000256" key="1">
    <source>
        <dbReference type="ARBA" id="ARBA00001947"/>
    </source>
</evidence>
<dbReference type="HAMAP" id="MF_01818">
    <property type="entry name" value="RNase_Z_BN"/>
    <property type="match status" value="1"/>
</dbReference>
<keyword evidence="9" id="KW-0378">Hydrolase</keyword>
<dbReference type="GO" id="GO:0042781">
    <property type="term" value="F:3'-tRNA processing endoribonuclease activity"/>
    <property type="evidence" value="ECO:0007669"/>
    <property type="project" value="TreeGrafter"/>
</dbReference>
<dbReference type="GO" id="GO:0005840">
    <property type="term" value="C:ribosome"/>
    <property type="evidence" value="ECO:0007669"/>
    <property type="project" value="InterPro"/>
</dbReference>
<dbReference type="Pfam" id="PF10484">
    <property type="entry name" value="MRP-S23"/>
    <property type="match status" value="1"/>
</dbReference>
<accession>A0AAV2T4J2</accession>
<dbReference type="InterPro" id="IPR059242">
    <property type="entry name" value="mS23_dom"/>
</dbReference>